<dbReference type="FunFam" id="3.40.50.360:FF:000007">
    <property type="entry name" value="Drug activity modulator B"/>
    <property type="match status" value="1"/>
</dbReference>
<dbReference type="InterPro" id="IPR029039">
    <property type="entry name" value="Flavoprotein-like_sf"/>
</dbReference>
<evidence type="ECO:0000256" key="8">
    <source>
        <dbReference type="ARBA" id="ARBA00037981"/>
    </source>
</evidence>
<dbReference type="PANTHER" id="PTHR46305">
    <property type="match status" value="1"/>
</dbReference>
<comment type="similarity">
    <text evidence="8">Belongs to the oxidoreductase MdaB family.</text>
</comment>
<gene>
    <name evidence="14" type="ORF">HU772_021490</name>
</gene>
<evidence type="ECO:0000256" key="4">
    <source>
        <dbReference type="ARBA" id="ARBA00022490"/>
    </source>
</evidence>
<sequence length="196" mass="22006">MKKILLLNGGKRFAHSDGRLNQTLHDAALVHLDRAGHDLRETFIDGGYDAQVEVEKFLWADVVIYQMPGWWMGAPWTVKQYIDEVFTAGHGRLYANDGRTRADNSQKYGSGGLVHGKQYMLSLTWNAPQQAFDDPEDFFEGKGVDALYFAFHKANQFLGMTALPTYLAVDVMKRPDVPAALAAYEQHLTEVLGKGR</sequence>
<keyword evidence="6" id="KW-0274">FAD</keyword>
<evidence type="ECO:0000256" key="11">
    <source>
        <dbReference type="ARBA" id="ARBA00070593"/>
    </source>
</evidence>
<evidence type="ECO:0000256" key="5">
    <source>
        <dbReference type="ARBA" id="ARBA00022630"/>
    </source>
</evidence>
<dbReference type="KEGG" id="pxn:HU772_021490"/>
<proteinExistence type="inferred from homology"/>
<dbReference type="Proteomes" id="UP000633418">
    <property type="component" value="Chromosome"/>
</dbReference>
<dbReference type="GO" id="GO:0008753">
    <property type="term" value="F:NADPH dehydrogenase (quinone) activity"/>
    <property type="evidence" value="ECO:0007669"/>
    <property type="project" value="UniProtKB-EC"/>
</dbReference>
<feature type="domain" description="Flavodoxin-like fold" evidence="13">
    <location>
        <begin position="2"/>
        <end position="188"/>
    </location>
</feature>
<dbReference type="AlphaFoldDB" id="A0A9E6PVI2"/>
<comment type="cofactor">
    <cofactor evidence="1">
        <name>FAD</name>
        <dbReference type="ChEBI" id="CHEBI:57692"/>
    </cofactor>
</comment>
<dbReference type="InterPro" id="IPR052397">
    <property type="entry name" value="NADPH-QR_MdaB"/>
</dbReference>
<dbReference type="EC" id="1.6.5.10" evidence="10"/>
<evidence type="ECO:0000256" key="9">
    <source>
        <dbReference type="ARBA" id="ARBA00051965"/>
    </source>
</evidence>
<dbReference type="Pfam" id="PF02525">
    <property type="entry name" value="Flavodoxin_2"/>
    <property type="match status" value="1"/>
</dbReference>
<keyword evidence="5" id="KW-0285">Flavoprotein</keyword>
<dbReference type="InterPro" id="IPR003680">
    <property type="entry name" value="Flavodoxin_fold"/>
</dbReference>
<evidence type="ECO:0000256" key="12">
    <source>
        <dbReference type="ARBA" id="ARBA00078609"/>
    </source>
</evidence>
<evidence type="ECO:0000313" key="14">
    <source>
        <dbReference type="EMBL" id="QXI37873.1"/>
    </source>
</evidence>
<evidence type="ECO:0000259" key="13">
    <source>
        <dbReference type="Pfam" id="PF02525"/>
    </source>
</evidence>
<dbReference type="Gene3D" id="3.40.50.360">
    <property type="match status" value="1"/>
</dbReference>
<dbReference type="GO" id="GO:0005737">
    <property type="term" value="C:cytoplasm"/>
    <property type="evidence" value="ECO:0007669"/>
    <property type="project" value="UniProtKB-SubCell"/>
</dbReference>
<keyword evidence="15" id="KW-1185">Reference proteome</keyword>
<keyword evidence="4" id="KW-0963">Cytoplasm</keyword>
<evidence type="ECO:0000256" key="1">
    <source>
        <dbReference type="ARBA" id="ARBA00001974"/>
    </source>
</evidence>
<evidence type="ECO:0000256" key="10">
    <source>
        <dbReference type="ARBA" id="ARBA00066843"/>
    </source>
</evidence>
<organism evidence="14 15">
    <name type="scientific">Pseudomonas xantholysinigenes</name>
    <dbReference type="NCBI Taxonomy" id="2745490"/>
    <lineage>
        <taxon>Bacteria</taxon>
        <taxon>Pseudomonadati</taxon>
        <taxon>Pseudomonadota</taxon>
        <taxon>Gammaproteobacteria</taxon>
        <taxon>Pseudomonadales</taxon>
        <taxon>Pseudomonadaceae</taxon>
        <taxon>Pseudomonas</taxon>
    </lineage>
</organism>
<reference evidence="14 15" key="1">
    <citation type="journal article" date="2020" name="Microorganisms">
        <title>Reliable Identification of Environmental Pseudomonas Isolates Using the rpoD Gene.</title>
        <authorList>
            <consortium name="The Broad Institute Genome Sequencing Platform"/>
            <person name="Girard L."/>
            <person name="Lood C."/>
            <person name="Rokni-Zadeh H."/>
            <person name="van Noort V."/>
            <person name="Lavigne R."/>
            <person name="De Mot R."/>
        </authorList>
    </citation>
    <scope>NUCLEOTIDE SEQUENCE [LARGE SCALE GENOMIC DNA]</scope>
    <source>
        <strain evidence="14 15">RW9S1A</strain>
    </source>
</reference>
<reference evidence="14 15" key="2">
    <citation type="journal article" date="2021" name="Microorganisms">
        <title>The Ever-Expanding Pseudomonas Genus: Description of 43 New Species and Partition of the Pseudomonas putida Group.</title>
        <authorList>
            <person name="Girard L."/>
            <person name="Lood C."/>
            <person name="Hofte M."/>
            <person name="Vandamme P."/>
            <person name="Rokni-Zadeh H."/>
            <person name="van Noort V."/>
            <person name="Lavigne R."/>
            <person name="De Mot R."/>
        </authorList>
    </citation>
    <scope>NUCLEOTIDE SEQUENCE [LARGE SCALE GENOMIC DNA]</scope>
    <source>
        <strain evidence="14 15">RW9S1A</strain>
    </source>
</reference>
<evidence type="ECO:0000313" key="15">
    <source>
        <dbReference type="Proteomes" id="UP000633418"/>
    </source>
</evidence>
<evidence type="ECO:0000256" key="3">
    <source>
        <dbReference type="ARBA" id="ARBA00011738"/>
    </source>
</evidence>
<evidence type="ECO:0000256" key="6">
    <source>
        <dbReference type="ARBA" id="ARBA00022827"/>
    </source>
</evidence>
<dbReference type="SUPFAM" id="SSF52218">
    <property type="entry name" value="Flavoproteins"/>
    <property type="match status" value="1"/>
</dbReference>
<comment type="subcellular location">
    <subcellularLocation>
        <location evidence="2">Cytoplasm</location>
    </subcellularLocation>
</comment>
<comment type="subunit">
    <text evidence="3">Homodimer.</text>
</comment>
<protein>
    <recommendedName>
        <fullName evidence="11">NADPH:quinone oxidoreductase MdaB</fullName>
        <ecNumber evidence="10">1.6.5.10</ecNumber>
    </recommendedName>
    <alternativeName>
        <fullName evidence="12">Modulator of drug activity B</fullName>
    </alternativeName>
</protein>
<dbReference type="EMBL" id="CP077095">
    <property type="protein sequence ID" value="QXI37873.1"/>
    <property type="molecule type" value="Genomic_DNA"/>
</dbReference>
<keyword evidence="7" id="KW-0560">Oxidoreductase</keyword>
<dbReference type="PANTHER" id="PTHR46305:SF3">
    <property type="entry name" value="NADPH:QUINONE OXIDOREDUCTASE MDAB"/>
    <property type="match status" value="1"/>
</dbReference>
<dbReference type="RefSeq" id="WP_186661304.1">
    <property type="nucleotide sequence ID" value="NZ_CP077095.1"/>
</dbReference>
<name>A0A9E6PVI2_9PSED</name>
<evidence type="ECO:0000256" key="7">
    <source>
        <dbReference type="ARBA" id="ARBA00023002"/>
    </source>
</evidence>
<comment type="catalytic activity">
    <reaction evidence="9">
        <text>a quinone + NADPH + H(+) = a quinol + NADP(+)</text>
        <dbReference type="Rhea" id="RHEA:46164"/>
        <dbReference type="ChEBI" id="CHEBI:15378"/>
        <dbReference type="ChEBI" id="CHEBI:24646"/>
        <dbReference type="ChEBI" id="CHEBI:57783"/>
        <dbReference type="ChEBI" id="CHEBI:58349"/>
        <dbReference type="ChEBI" id="CHEBI:132124"/>
        <dbReference type="EC" id="1.6.5.10"/>
    </reaction>
</comment>
<evidence type="ECO:0000256" key="2">
    <source>
        <dbReference type="ARBA" id="ARBA00004496"/>
    </source>
</evidence>
<accession>A0A9E6PVI2</accession>